<evidence type="ECO:0000256" key="10">
    <source>
        <dbReference type="ARBA" id="ARBA00023237"/>
    </source>
</evidence>
<evidence type="ECO:0000313" key="13">
    <source>
        <dbReference type="EMBL" id="XAG30821.1"/>
    </source>
</evidence>
<protein>
    <submittedName>
        <fullName evidence="13">N-acetylneuraminic acid channel protein</fullName>
    </submittedName>
    <submittedName>
        <fullName evidence="12">Oligogalacturonate-specific porin KdgM family protein</fullName>
    </submittedName>
</protein>
<dbReference type="RefSeq" id="WP_109397001.1">
    <property type="nucleotide sequence ID" value="NZ_CP095785.1"/>
</dbReference>
<dbReference type="GO" id="GO:0009279">
    <property type="term" value="C:cell outer membrane"/>
    <property type="evidence" value="ECO:0007669"/>
    <property type="project" value="UniProtKB-SubCell"/>
</dbReference>
<dbReference type="GO" id="GO:0046930">
    <property type="term" value="C:pore complex"/>
    <property type="evidence" value="ECO:0007669"/>
    <property type="project" value="UniProtKB-KW"/>
</dbReference>
<keyword evidence="5" id="KW-0812">Transmembrane</keyword>
<reference evidence="13 15" key="1">
    <citation type="submission" date="2022-03" db="EMBL/GenBank/DDBJ databases">
        <title>Sea Food Isolates.</title>
        <authorList>
            <person name="Li C."/>
        </authorList>
    </citation>
    <scope>NUCLEOTIDE SEQUENCE [LARGE SCALE GENOMIC DNA]</scope>
    <source>
        <strain evidence="13 15">19MO01SH08</strain>
    </source>
</reference>
<evidence type="ECO:0000256" key="1">
    <source>
        <dbReference type="ARBA" id="ARBA00004442"/>
    </source>
</evidence>
<evidence type="ECO:0000313" key="15">
    <source>
        <dbReference type="Proteomes" id="UP001438077"/>
    </source>
</evidence>
<dbReference type="Gene3D" id="2.40.160.40">
    <property type="entry name" value="monomeric porin ompg"/>
    <property type="match status" value="1"/>
</dbReference>
<feature type="chain" id="PRO_5043913757" evidence="11">
    <location>
        <begin position="21"/>
        <end position="235"/>
    </location>
</feature>
<evidence type="ECO:0000313" key="12">
    <source>
        <dbReference type="EMBL" id="MDL5355902.1"/>
    </source>
</evidence>
<dbReference type="PANTHER" id="PTHR38105:SF2">
    <property type="entry name" value="N-ACETYLNEURAMINIC ACID OUTER MEMBRANE CHANNEL PROTEIN NANC-RELATED"/>
    <property type="match status" value="1"/>
</dbReference>
<dbReference type="SUPFAM" id="SSF56935">
    <property type="entry name" value="Porins"/>
    <property type="match status" value="1"/>
</dbReference>
<dbReference type="EMBL" id="CP095785">
    <property type="protein sequence ID" value="XAG30821.1"/>
    <property type="molecule type" value="Genomic_DNA"/>
</dbReference>
<keyword evidence="4" id="KW-0762">Sugar transport</keyword>
<dbReference type="GO" id="GO:0015772">
    <property type="term" value="P:oligosaccharide transport"/>
    <property type="evidence" value="ECO:0007669"/>
    <property type="project" value="TreeGrafter"/>
</dbReference>
<evidence type="ECO:0000256" key="4">
    <source>
        <dbReference type="ARBA" id="ARBA00022597"/>
    </source>
</evidence>
<evidence type="ECO:0000256" key="3">
    <source>
        <dbReference type="ARBA" id="ARBA00022452"/>
    </source>
</evidence>
<evidence type="ECO:0000256" key="2">
    <source>
        <dbReference type="ARBA" id="ARBA00022448"/>
    </source>
</evidence>
<evidence type="ECO:0000256" key="8">
    <source>
        <dbReference type="ARBA" id="ARBA00023114"/>
    </source>
</evidence>
<dbReference type="EMBL" id="JASVWL010000011">
    <property type="protein sequence ID" value="MDL5355902.1"/>
    <property type="molecule type" value="Genomic_DNA"/>
</dbReference>
<keyword evidence="2" id="KW-0813">Transport</keyword>
<evidence type="ECO:0000256" key="11">
    <source>
        <dbReference type="SAM" id="SignalP"/>
    </source>
</evidence>
<keyword evidence="8" id="KW-0626">Porin</keyword>
<evidence type="ECO:0000313" key="14">
    <source>
        <dbReference type="Proteomes" id="UP001224739"/>
    </source>
</evidence>
<evidence type="ECO:0000256" key="7">
    <source>
        <dbReference type="ARBA" id="ARBA00023065"/>
    </source>
</evidence>
<name>A0AAW7CPT0_9GAMM</name>
<keyword evidence="7" id="KW-0406">Ion transport</keyword>
<reference evidence="12" key="2">
    <citation type="submission" date="2023-06" db="EMBL/GenBank/DDBJ databases">
        <title>Acute promotion of culturable opportunistic pathogens and persistent increase of antibiotic resistance following antibiotic exposure in mouse gut microbiota.</title>
        <authorList>
            <person name="Li L."/>
            <person name="Wang B."/>
            <person name="Sun Y."/>
            <person name="Wang M."/>
            <person name="Xu H."/>
        </authorList>
    </citation>
    <scope>NUCLEOTIDE SEQUENCE</scope>
    <source>
        <strain evidence="12">EPA10_1</strain>
    </source>
</reference>
<keyword evidence="9" id="KW-0472">Membrane</keyword>
<dbReference type="Proteomes" id="UP001438077">
    <property type="component" value="Chromosome"/>
</dbReference>
<dbReference type="GO" id="GO:0015288">
    <property type="term" value="F:porin activity"/>
    <property type="evidence" value="ECO:0007669"/>
    <property type="project" value="UniProtKB-KW"/>
</dbReference>
<evidence type="ECO:0000256" key="6">
    <source>
        <dbReference type="ARBA" id="ARBA00022729"/>
    </source>
</evidence>
<keyword evidence="15" id="KW-1185">Reference proteome</keyword>
<keyword evidence="10" id="KW-0998">Cell outer membrane</keyword>
<evidence type="ECO:0000256" key="9">
    <source>
        <dbReference type="ARBA" id="ARBA00023136"/>
    </source>
</evidence>
<keyword evidence="6 11" id="KW-0732">Signal</keyword>
<comment type="subcellular location">
    <subcellularLocation>
        <location evidence="1">Cell outer membrane</location>
    </subcellularLocation>
</comment>
<dbReference type="AlphaFoldDB" id="A0AAW7CPT0"/>
<dbReference type="Pfam" id="PF06178">
    <property type="entry name" value="KdgM"/>
    <property type="match status" value="1"/>
</dbReference>
<dbReference type="InterPro" id="IPR053713">
    <property type="entry name" value="Bact_OM_Channel_sf"/>
</dbReference>
<organism evidence="12 14">
    <name type="scientific">Proteus faecis</name>
    <dbReference type="NCBI Taxonomy" id="2050967"/>
    <lineage>
        <taxon>Bacteria</taxon>
        <taxon>Pseudomonadati</taxon>
        <taxon>Pseudomonadota</taxon>
        <taxon>Gammaproteobacteria</taxon>
        <taxon>Enterobacterales</taxon>
        <taxon>Morganellaceae</taxon>
        <taxon>Proteus</taxon>
    </lineage>
</organism>
<dbReference type="GeneID" id="83613139"/>
<sequence length="235" mass="27411">MKYKSTLLLALLSIPFCSQALTLNLRGGYRSASHAYESLVQVSHGWSNGWWASFESTSWNKIHDNSNELLALNYSKIDLNKTYKLNDKWSLIPGIQTQWMSAGSQYNPYLKLSYQVNPDINLGVRLRYDWKAFRQTDLDGNSSRNNQYQIDGYFTYRINDSWLFAWQTTAYTKANNFRYGNHKKTATENAFVVQYKFSPTITPYVEYDYLDKQGAYLGRDNLHENSYRIGVLINF</sequence>
<dbReference type="PANTHER" id="PTHR38105">
    <property type="entry name" value="OUTER MEMBRANE PROTEIN-RELATED-RELATED"/>
    <property type="match status" value="1"/>
</dbReference>
<proteinExistence type="predicted"/>
<feature type="signal peptide" evidence="11">
    <location>
        <begin position="1"/>
        <end position="20"/>
    </location>
</feature>
<dbReference type="GO" id="GO:0006811">
    <property type="term" value="P:monoatomic ion transport"/>
    <property type="evidence" value="ECO:0007669"/>
    <property type="project" value="UniProtKB-KW"/>
</dbReference>
<keyword evidence="3" id="KW-1134">Transmembrane beta strand</keyword>
<evidence type="ECO:0000256" key="5">
    <source>
        <dbReference type="ARBA" id="ARBA00022692"/>
    </source>
</evidence>
<dbReference type="InterPro" id="IPR009331">
    <property type="entry name" value="Oligogalacturonate-sp_porin"/>
</dbReference>
<accession>A0AAW7CPT0</accession>
<dbReference type="Proteomes" id="UP001224739">
    <property type="component" value="Unassembled WGS sequence"/>
</dbReference>
<gene>
    <name evidence="13" type="ORF">MYW70_12840</name>
    <name evidence="12" type="ORF">QSH02_13760</name>
</gene>